<keyword evidence="2" id="KW-1185">Reference proteome</keyword>
<evidence type="ECO:0000313" key="1">
    <source>
        <dbReference type="EMBL" id="KAI3810012.1"/>
    </source>
</evidence>
<sequence>MEPIVSAAIDGAITMFKFIRSRTKILFKYGKNILELREQFENLLDKKISIEEDVTLAKMEGKTPKTQVIEWLMKVSRAEDAVRPLLDKLTHQYHKCWTVAKKLDLVKELNSTHFETVAIERSSPINSVVEMAVPPLVGKGAASDMKRLLEILNRDDSGRIGVWGEVSDAKRIHLKLEADDTTNSIASRILQRLKLRRKILLILDDVWEKIDLDAVGIPSNDTCCKVLLTTRSLDVCRRMDVVSPFQLNLMNEEDAWKLFANSVGPVVHSDGIESIARKMSASCHGLPSAIKCLGNSMRGVSLVELWKNADRSWRCSSPLFNNINQEVYQRLALSYHSLPSKDLKQCFLYCSLYPESFSINVDCSIEALPSLVSFRKLLVLDLSGTLIKALPKGLGSLHSLRELDVSCTHFLERIIAGSISGLSSLETLNMSCSAFNWNRRAADQRKPLDELLRLDHLSVLKIRLDSVECLKSASSS</sequence>
<reference evidence="2" key="1">
    <citation type="journal article" date="2022" name="Mol. Ecol. Resour.">
        <title>The genomes of chicory, endive, great burdock and yacon provide insights into Asteraceae palaeo-polyploidization history and plant inulin production.</title>
        <authorList>
            <person name="Fan W."/>
            <person name="Wang S."/>
            <person name="Wang H."/>
            <person name="Wang A."/>
            <person name="Jiang F."/>
            <person name="Liu H."/>
            <person name="Zhao H."/>
            <person name="Xu D."/>
            <person name="Zhang Y."/>
        </authorList>
    </citation>
    <scope>NUCLEOTIDE SEQUENCE [LARGE SCALE GENOMIC DNA]</scope>
    <source>
        <strain evidence="2">cv. Yunnan</strain>
    </source>
</reference>
<organism evidence="1 2">
    <name type="scientific">Smallanthus sonchifolius</name>
    <dbReference type="NCBI Taxonomy" id="185202"/>
    <lineage>
        <taxon>Eukaryota</taxon>
        <taxon>Viridiplantae</taxon>
        <taxon>Streptophyta</taxon>
        <taxon>Embryophyta</taxon>
        <taxon>Tracheophyta</taxon>
        <taxon>Spermatophyta</taxon>
        <taxon>Magnoliopsida</taxon>
        <taxon>eudicotyledons</taxon>
        <taxon>Gunneridae</taxon>
        <taxon>Pentapetalae</taxon>
        <taxon>asterids</taxon>
        <taxon>campanulids</taxon>
        <taxon>Asterales</taxon>
        <taxon>Asteraceae</taxon>
        <taxon>Asteroideae</taxon>
        <taxon>Heliantheae alliance</taxon>
        <taxon>Millerieae</taxon>
        <taxon>Smallanthus</taxon>
    </lineage>
</organism>
<gene>
    <name evidence="1" type="ORF">L1987_19617</name>
</gene>
<protein>
    <submittedName>
        <fullName evidence="1">Uncharacterized protein</fullName>
    </submittedName>
</protein>
<proteinExistence type="predicted"/>
<comment type="caution">
    <text evidence="1">The sequence shown here is derived from an EMBL/GenBank/DDBJ whole genome shotgun (WGS) entry which is preliminary data.</text>
</comment>
<name>A0ACB9ISI4_9ASTR</name>
<dbReference type="Proteomes" id="UP001056120">
    <property type="component" value="Linkage Group LG07"/>
</dbReference>
<evidence type="ECO:0000313" key="2">
    <source>
        <dbReference type="Proteomes" id="UP001056120"/>
    </source>
</evidence>
<reference evidence="1 2" key="2">
    <citation type="journal article" date="2022" name="Mol. Ecol. Resour.">
        <title>The genomes of chicory, endive, great burdock and yacon provide insights into Asteraceae paleo-polyploidization history and plant inulin production.</title>
        <authorList>
            <person name="Fan W."/>
            <person name="Wang S."/>
            <person name="Wang H."/>
            <person name="Wang A."/>
            <person name="Jiang F."/>
            <person name="Liu H."/>
            <person name="Zhao H."/>
            <person name="Xu D."/>
            <person name="Zhang Y."/>
        </authorList>
    </citation>
    <scope>NUCLEOTIDE SEQUENCE [LARGE SCALE GENOMIC DNA]</scope>
    <source>
        <strain evidence="2">cv. Yunnan</strain>
        <tissue evidence="1">Leaves</tissue>
    </source>
</reference>
<accession>A0ACB9ISI4</accession>
<dbReference type="EMBL" id="CM042024">
    <property type="protein sequence ID" value="KAI3810012.1"/>
    <property type="molecule type" value="Genomic_DNA"/>
</dbReference>